<keyword evidence="5 8" id="KW-0067">ATP-binding</keyword>
<dbReference type="RefSeq" id="WP_054325986.1">
    <property type="nucleotide sequence ID" value="NZ_JACOPL010000001.1"/>
</dbReference>
<evidence type="ECO:0000256" key="3">
    <source>
        <dbReference type="ARBA" id="ARBA00022475"/>
    </source>
</evidence>
<dbReference type="InterPro" id="IPR027417">
    <property type="entry name" value="P-loop_NTPase"/>
</dbReference>
<keyword evidence="3" id="KW-1003">Cell membrane</keyword>
<dbReference type="PROSITE" id="PS00211">
    <property type="entry name" value="ABC_TRANSPORTER_1"/>
    <property type="match status" value="1"/>
</dbReference>
<evidence type="ECO:0000259" key="7">
    <source>
        <dbReference type="PROSITE" id="PS50893"/>
    </source>
</evidence>
<proteinExistence type="predicted"/>
<evidence type="ECO:0000256" key="2">
    <source>
        <dbReference type="ARBA" id="ARBA00022448"/>
    </source>
</evidence>
<comment type="caution">
    <text evidence="8">The sequence shown here is derived from an EMBL/GenBank/DDBJ whole genome shotgun (WGS) entry which is preliminary data.</text>
</comment>
<accession>A0A923LRW5</accession>
<dbReference type="InterPro" id="IPR050166">
    <property type="entry name" value="ABC_transporter_ATP-bind"/>
</dbReference>
<name>A0A923LRW5_9FIRM</name>
<evidence type="ECO:0000256" key="5">
    <source>
        <dbReference type="ARBA" id="ARBA00022840"/>
    </source>
</evidence>
<dbReference type="EMBL" id="JACOPL010000001">
    <property type="protein sequence ID" value="MBC5724145.1"/>
    <property type="molecule type" value="Genomic_DNA"/>
</dbReference>
<dbReference type="PANTHER" id="PTHR42788:SF7">
    <property type="entry name" value="NITRATE ABC TRANSPORTER ATP-BINDING PROTEIN"/>
    <property type="match status" value="1"/>
</dbReference>
<evidence type="ECO:0000313" key="9">
    <source>
        <dbReference type="Proteomes" id="UP000606499"/>
    </source>
</evidence>
<dbReference type="SMART" id="SM00382">
    <property type="entry name" value="AAA"/>
    <property type="match status" value="1"/>
</dbReference>
<dbReference type="GO" id="GO:0016887">
    <property type="term" value="F:ATP hydrolysis activity"/>
    <property type="evidence" value="ECO:0007669"/>
    <property type="project" value="InterPro"/>
</dbReference>
<organism evidence="8 9">
    <name type="scientific">Agathobaculum faecis</name>
    <dbReference type="NCBI Taxonomy" id="2763013"/>
    <lineage>
        <taxon>Bacteria</taxon>
        <taxon>Bacillati</taxon>
        <taxon>Bacillota</taxon>
        <taxon>Clostridia</taxon>
        <taxon>Eubacteriales</taxon>
        <taxon>Butyricicoccaceae</taxon>
        <taxon>Agathobaculum</taxon>
    </lineage>
</organism>
<keyword evidence="4" id="KW-0547">Nucleotide-binding</keyword>
<evidence type="ECO:0000256" key="4">
    <source>
        <dbReference type="ARBA" id="ARBA00022741"/>
    </source>
</evidence>
<dbReference type="InterPro" id="IPR017871">
    <property type="entry name" value="ABC_transporter-like_CS"/>
</dbReference>
<gene>
    <name evidence="8" type="ORF">H8S45_01470</name>
</gene>
<reference evidence="8" key="1">
    <citation type="submission" date="2020-08" db="EMBL/GenBank/DDBJ databases">
        <title>Genome public.</title>
        <authorList>
            <person name="Liu C."/>
            <person name="Sun Q."/>
        </authorList>
    </citation>
    <scope>NUCLEOTIDE SEQUENCE</scope>
    <source>
        <strain evidence="8">NSJ-28</strain>
    </source>
</reference>
<comment type="subcellular location">
    <subcellularLocation>
        <location evidence="1">Cell membrane</location>
        <topology evidence="1">Peripheral membrane protein</topology>
    </subcellularLocation>
</comment>
<dbReference type="AlphaFoldDB" id="A0A923LRW5"/>
<dbReference type="PANTHER" id="PTHR42788">
    <property type="entry name" value="TAURINE IMPORT ATP-BINDING PROTEIN-RELATED"/>
    <property type="match status" value="1"/>
</dbReference>
<protein>
    <submittedName>
        <fullName evidence="8">ATP-binding cassette domain-containing protein</fullName>
    </submittedName>
</protein>
<dbReference type="Pfam" id="PF00005">
    <property type="entry name" value="ABC_tran"/>
    <property type="match status" value="1"/>
</dbReference>
<keyword evidence="2" id="KW-0813">Transport</keyword>
<keyword evidence="9" id="KW-1185">Reference proteome</keyword>
<dbReference type="SUPFAM" id="SSF52540">
    <property type="entry name" value="P-loop containing nucleoside triphosphate hydrolases"/>
    <property type="match status" value="1"/>
</dbReference>
<sequence length="186" mass="20601">MMLRIEHIDKAFDGNAVLHDLCWTLGPGECWQVTGASGIGKTTLLRLMMGLEQPDSGKRIIPAAVRFCPVFQEDRLVENWSALQNVALVCDDSPSAFRILNTLLPDSALEQPVCTLSGGMRRRVALARALAAQGDILVLDEPFAGLDAQTLWHAAEALRRYRRGRAVVLVSHETEKLFPDWHTLSL</sequence>
<evidence type="ECO:0000256" key="1">
    <source>
        <dbReference type="ARBA" id="ARBA00004202"/>
    </source>
</evidence>
<feature type="domain" description="ABC transporter" evidence="7">
    <location>
        <begin position="3"/>
        <end position="186"/>
    </location>
</feature>
<evidence type="ECO:0000256" key="6">
    <source>
        <dbReference type="ARBA" id="ARBA00023136"/>
    </source>
</evidence>
<dbReference type="InterPro" id="IPR003593">
    <property type="entry name" value="AAA+_ATPase"/>
</dbReference>
<dbReference type="Proteomes" id="UP000606499">
    <property type="component" value="Unassembled WGS sequence"/>
</dbReference>
<dbReference type="PROSITE" id="PS50893">
    <property type="entry name" value="ABC_TRANSPORTER_2"/>
    <property type="match status" value="1"/>
</dbReference>
<evidence type="ECO:0000313" key="8">
    <source>
        <dbReference type="EMBL" id="MBC5724145.1"/>
    </source>
</evidence>
<keyword evidence="6" id="KW-0472">Membrane</keyword>
<dbReference type="InterPro" id="IPR003439">
    <property type="entry name" value="ABC_transporter-like_ATP-bd"/>
</dbReference>
<dbReference type="GO" id="GO:0005524">
    <property type="term" value="F:ATP binding"/>
    <property type="evidence" value="ECO:0007669"/>
    <property type="project" value="UniProtKB-KW"/>
</dbReference>
<dbReference type="Gene3D" id="3.40.50.300">
    <property type="entry name" value="P-loop containing nucleotide triphosphate hydrolases"/>
    <property type="match status" value="1"/>
</dbReference>
<dbReference type="GO" id="GO:0005886">
    <property type="term" value="C:plasma membrane"/>
    <property type="evidence" value="ECO:0007669"/>
    <property type="project" value="UniProtKB-SubCell"/>
</dbReference>